<dbReference type="PROSITE" id="PS00463">
    <property type="entry name" value="ZN2_CY6_FUNGAL_1"/>
    <property type="match status" value="1"/>
</dbReference>
<dbReference type="InterPro" id="IPR053175">
    <property type="entry name" value="DHMBA_Reg_Transcription_Factor"/>
</dbReference>
<dbReference type="PANTHER" id="PTHR38791">
    <property type="entry name" value="ZN(II)2CYS6 TRANSCRIPTION FACTOR (EUROFUNG)-RELATED-RELATED"/>
    <property type="match status" value="1"/>
</dbReference>
<protein>
    <recommendedName>
        <fullName evidence="2">Zn(2)-C6 fungal-type domain-containing protein</fullName>
    </recommendedName>
</protein>
<organism evidence="3 4">
    <name type="scientific">Cucurbitaria berberidis CBS 394.84</name>
    <dbReference type="NCBI Taxonomy" id="1168544"/>
    <lineage>
        <taxon>Eukaryota</taxon>
        <taxon>Fungi</taxon>
        <taxon>Dikarya</taxon>
        <taxon>Ascomycota</taxon>
        <taxon>Pezizomycotina</taxon>
        <taxon>Dothideomycetes</taxon>
        <taxon>Pleosporomycetidae</taxon>
        <taxon>Pleosporales</taxon>
        <taxon>Pleosporineae</taxon>
        <taxon>Cucurbitariaceae</taxon>
        <taxon>Cucurbitaria</taxon>
    </lineage>
</organism>
<dbReference type="Pfam" id="PF11951">
    <property type="entry name" value="Fungal_trans_2"/>
    <property type="match status" value="1"/>
</dbReference>
<dbReference type="Pfam" id="PF00172">
    <property type="entry name" value="Zn_clus"/>
    <property type="match status" value="1"/>
</dbReference>
<dbReference type="SMART" id="SM00066">
    <property type="entry name" value="GAL4"/>
    <property type="match status" value="1"/>
</dbReference>
<evidence type="ECO:0000256" key="1">
    <source>
        <dbReference type="ARBA" id="ARBA00023242"/>
    </source>
</evidence>
<dbReference type="Gene3D" id="4.10.240.10">
    <property type="entry name" value="Zn(2)-C6 fungal-type DNA-binding domain"/>
    <property type="match status" value="1"/>
</dbReference>
<dbReference type="PROSITE" id="PS50048">
    <property type="entry name" value="ZN2_CY6_FUNGAL_2"/>
    <property type="match status" value="1"/>
</dbReference>
<comment type="caution">
    <text evidence="3">The sequence shown here is derived from an EMBL/GenBank/DDBJ whole genome shotgun (WGS) entry which is preliminary data.</text>
</comment>
<sequence length="519" mass="57326">MYRGKPSAACSSCRARRITCDKKKPQCTQCTRMRIDCTGYRDPLDQNFRDESESVVKRAQKSYKKASGVGQSKRCAQKDGKAYHCADSCDIVPLKLYQDCAIPNAPMLLNLSQSIEDVAVAHFMSSYIPGSHFDYLPAMYGQLSTEMVLTAAVHAASMASLGRELGQPSIMAMARRSYGKALQKMDCALADPSIAANDTTLISVLLLGLFEAMVWASPRTPHSWTAHTRGALALIKLRGPQQVETPVGRTLFVQVANIICVSSIQQKTRIPPELVALIKTAMHDECGAPRYGLTRLTGEVSNLMADIDEGGMTAEEIIRATQSVDEKYVSFSKSIPQSLKYRAITINKPRPEVYNQTVYQYPSHRAAQLWNSYRMTRILLNEIIHGYAAYVSPCSRAEIQDHATENVQQMAVEICASIPQFTNPLEFSVPLGRHFPSSAGLAPVSKPESLSLKASAASLLWPLSVTRSASIASEDVRAYSVERLKFVGREFRMPQAEKVALEMGEFDSLQDGLHMFYVS</sequence>
<accession>A0A9P4L5W8</accession>
<evidence type="ECO:0000259" key="2">
    <source>
        <dbReference type="PROSITE" id="PS50048"/>
    </source>
</evidence>
<dbReference type="InterPro" id="IPR021858">
    <property type="entry name" value="Fun_TF"/>
</dbReference>
<dbReference type="InterPro" id="IPR001138">
    <property type="entry name" value="Zn2Cys6_DnaBD"/>
</dbReference>
<gene>
    <name evidence="3" type="ORF">K460DRAFT_340939</name>
</gene>
<evidence type="ECO:0000313" key="3">
    <source>
        <dbReference type="EMBL" id="KAF1843140.1"/>
    </source>
</evidence>
<dbReference type="AlphaFoldDB" id="A0A9P4L5W8"/>
<dbReference type="GeneID" id="63848383"/>
<dbReference type="SUPFAM" id="SSF57701">
    <property type="entry name" value="Zn2/Cys6 DNA-binding domain"/>
    <property type="match status" value="1"/>
</dbReference>
<evidence type="ECO:0000313" key="4">
    <source>
        <dbReference type="Proteomes" id="UP000800039"/>
    </source>
</evidence>
<dbReference type="EMBL" id="ML976617">
    <property type="protein sequence ID" value="KAF1843140.1"/>
    <property type="molecule type" value="Genomic_DNA"/>
</dbReference>
<proteinExistence type="predicted"/>
<dbReference type="CDD" id="cd00067">
    <property type="entry name" value="GAL4"/>
    <property type="match status" value="1"/>
</dbReference>
<keyword evidence="4" id="KW-1185">Reference proteome</keyword>
<dbReference type="OrthoDB" id="5429770at2759"/>
<dbReference type="Proteomes" id="UP000800039">
    <property type="component" value="Unassembled WGS sequence"/>
</dbReference>
<feature type="domain" description="Zn(2)-C6 fungal-type" evidence="2">
    <location>
        <begin position="9"/>
        <end position="38"/>
    </location>
</feature>
<keyword evidence="1" id="KW-0539">Nucleus</keyword>
<dbReference type="InterPro" id="IPR036864">
    <property type="entry name" value="Zn2-C6_fun-type_DNA-bd_sf"/>
</dbReference>
<name>A0A9P4L5W8_9PLEO</name>
<reference evidence="3" key="1">
    <citation type="submission" date="2020-01" db="EMBL/GenBank/DDBJ databases">
        <authorList>
            <consortium name="DOE Joint Genome Institute"/>
            <person name="Haridas S."/>
            <person name="Albert R."/>
            <person name="Binder M."/>
            <person name="Bloem J."/>
            <person name="Labutti K."/>
            <person name="Salamov A."/>
            <person name="Andreopoulos B."/>
            <person name="Baker S.E."/>
            <person name="Barry K."/>
            <person name="Bills G."/>
            <person name="Bluhm B.H."/>
            <person name="Cannon C."/>
            <person name="Castanera R."/>
            <person name="Culley D.E."/>
            <person name="Daum C."/>
            <person name="Ezra D."/>
            <person name="Gonzalez J.B."/>
            <person name="Henrissat B."/>
            <person name="Kuo A."/>
            <person name="Liang C."/>
            <person name="Lipzen A."/>
            <person name="Lutzoni F."/>
            <person name="Magnuson J."/>
            <person name="Mondo S."/>
            <person name="Nolan M."/>
            <person name="Ohm R."/>
            <person name="Pangilinan J."/>
            <person name="Park H.-J."/>
            <person name="Ramirez L."/>
            <person name="Alfaro M."/>
            <person name="Sun H."/>
            <person name="Tritt A."/>
            <person name="Yoshinaga Y."/>
            <person name="Zwiers L.-H."/>
            <person name="Turgeon B.G."/>
            <person name="Goodwin S.B."/>
            <person name="Spatafora J.W."/>
            <person name="Crous P.W."/>
            <person name="Grigoriev I.V."/>
        </authorList>
    </citation>
    <scope>NUCLEOTIDE SEQUENCE</scope>
    <source>
        <strain evidence="3">CBS 394.84</strain>
    </source>
</reference>
<dbReference type="GO" id="GO:0008270">
    <property type="term" value="F:zinc ion binding"/>
    <property type="evidence" value="ECO:0007669"/>
    <property type="project" value="InterPro"/>
</dbReference>
<dbReference type="GO" id="GO:0000981">
    <property type="term" value="F:DNA-binding transcription factor activity, RNA polymerase II-specific"/>
    <property type="evidence" value="ECO:0007669"/>
    <property type="project" value="InterPro"/>
</dbReference>
<dbReference type="RefSeq" id="XP_040785703.1">
    <property type="nucleotide sequence ID" value="XM_040931131.1"/>
</dbReference>